<accession>A0A8J4XSL1</accession>
<dbReference type="OrthoDB" id="6363082at2759"/>
<dbReference type="AlphaFoldDB" id="A0A8J4XSL1"/>
<reference evidence="1" key="1">
    <citation type="submission" date="2020-07" db="EMBL/GenBank/DDBJ databases">
        <title>The High-quality genome of the commercially important snow crab, Chionoecetes opilio.</title>
        <authorList>
            <person name="Jeong J.-H."/>
            <person name="Ryu S."/>
        </authorList>
    </citation>
    <scope>NUCLEOTIDE SEQUENCE</scope>
    <source>
        <strain evidence="1">MADBK_172401_WGS</strain>
        <tissue evidence="1">Digestive gland</tissue>
    </source>
</reference>
<organism evidence="1 2">
    <name type="scientific">Chionoecetes opilio</name>
    <name type="common">Atlantic snow crab</name>
    <name type="synonym">Cancer opilio</name>
    <dbReference type="NCBI Taxonomy" id="41210"/>
    <lineage>
        <taxon>Eukaryota</taxon>
        <taxon>Metazoa</taxon>
        <taxon>Ecdysozoa</taxon>
        <taxon>Arthropoda</taxon>
        <taxon>Crustacea</taxon>
        <taxon>Multicrustacea</taxon>
        <taxon>Malacostraca</taxon>
        <taxon>Eumalacostraca</taxon>
        <taxon>Eucarida</taxon>
        <taxon>Decapoda</taxon>
        <taxon>Pleocyemata</taxon>
        <taxon>Brachyura</taxon>
        <taxon>Eubrachyura</taxon>
        <taxon>Majoidea</taxon>
        <taxon>Majidae</taxon>
        <taxon>Chionoecetes</taxon>
    </lineage>
</organism>
<keyword evidence="2" id="KW-1185">Reference proteome</keyword>
<evidence type="ECO:0008006" key="3">
    <source>
        <dbReference type="Google" id="ProtNLM"/>
    </source>
</evidence>
<evidence type="ECO:0000313" key="1">
    <source>
        <dbReference type="EMBL" id="KAG0713413.1"/>
    </source>
</evidence>
<evidence type="ECO:0000313" key="2">
    <source>
        <dbReference type="Proteomes" id="UP000770661"/>
    </source>
</evidence>
<comment type="caution">
    <text evidence="1">The sequence shown here is derived from an EMBL/GenBank/DDBJ whole genome shotgun (WGS) entry which is preliminary data.</text>
</comment>
<protein>
    <recommendedName>
        <fullName evidence="3">Reverse transcriptase</fullName>
    </recommendedName>
</protein>
<dbReference type="PANTHER" id="PTHR47027">
    <property type="entry name" value="REVERSE TRANSCRIPTASE DOMAIN-CONTAINING PROTEIN"/>
    <property type="match status" value="1"/>
</dbReference>
<dbReference type="EMBL" id="JACEEZ010021511">
    <property type="protein sequence ID" value="KAG0713413.1"/>
    <property type="molecule type" value="Genomic_DNA"/>
</dbReference>
<dbReference type="Proteomes" id="UP000770661">
    <property type="component" value="Unassembled WGS sequence"/>
</dbReference>
<sequence>MSESAKELQSLLDVVNEYGRNFGVKFSSEKSKVIIVNITEDDRNATWRQGENELEQTSEYKYLGMCMSSNGCGKAKAEKISQVNQWVGRLRSVARMRASKYDVLREVWKSVAVPRIMYGMDVIAWNESEIEILKVGQNRVARMALNAPRYVATEGLRGDMGWSTFRERHSKAINT</sequence>
<gene>
    <name evidence="1" type="ORF">GWK47_016279</name>
</gene>
<dbReference type="PANTHER" id="PTHR47027:SF20">
    <property type="entry name" value="REVERSE TRANSCRIPTASE-LIKE PROTEIN WITH RNA-DIRECTED DNA POLYMERASE DOMAIN"/>
    <property type="match status" value="1"/>
</dbReference>
<proteinExistence type="predicted"/>
<name>A0A8J4XSL1_CHIOP</name>